<gene>
    <name evidence="1" type="ORF">ERS013200_02604</name>
</gene>
<dbReference type="Proteomes" id="UP000041770">
    <property type="component" value="Unassembled WGS sequence"/>
</dbReference>
<evidence type="ECO:0000313" key="1">
    <source>
        <dbReference type="EMBL" id="CSC91378.1"/>
    </source>
</evidence>
<organism evidence="1 2">
    <name type="scientific">Vibrio cholerae</name>
    <dbReference type="NCBI Taxonomy" id="666"/>
    <lineage>
        <taxon>Bacteria</taxon>
        <taxon>Pseudomonadati</taxon>
        <taxon>Pseudomonadota</taxon>
        <taxon>Gammaproteobacteria</taxon>
        <taxon>Vibrionales</taxon>
        <taxon>Vibrionaceae</taxon>
        <taxon>Vibrio</taxon>
    </lineage>
</organism>
<dbReference type="AlphaFoldDB" id="A0A656AWH1"/>
<reference evidence="1 2" key="1">
    <citation type="submission" date="2015-07" db="EMBL/GenBank/DDBJ databases">
        <authorList>
            <consortium name="Pathogen Informatics"/>
        </authorList>
    </citation>
    <scope>NUCLEOTIDE SEQUENCE [LARGE SCALE GENOMIC DNA]</scope>
    <source>
        <strain evidence="1 2">A316</strain>
    </source>
</reference>
<proteinExistence type="predicted"/>
<name>A0A656AWH1_VIBCL</name>
<sequence length="93" mass="10400">MFAMAEDDRAFWGVVAANTFKHRSAVVHCMGEYVNGRIRPWDHLAIEPNIISSFCCHDCLPYAQIFCCKLLLGSSSFLIAVTSTVRTSHSFSI</sequence>
<evidence type="ECO:0000313" key="2">
    <source>
        <dbReference type="Proteomes" id="UP000041770"/>
    </source>
</evidence>
<accession>A0A656AWH1</accession>
<dbReference type="EMBL" id="CWQY01000018">
    <property type="protein sequence ID" value="CSC91378.1"/>
    <property type="molecule type" value="Genomic_DNA"/>
</dbReference>
<protein>
    <submittedName>
        <fullName evidence="1">Uncharacterized protein</fullName>
    </submittedName>
</protein>